<evidence type="ECO:0000256" key="5">
    <source>
        <dbReference type="ARBA" id="ARBA00022576"/>
    </source>
</evidence>
<evidence type="ECO:0000313" key="11">
    <source>
        <dbReference type="EMBL" id="EAR23389.1"/>
    </source>
</evidence>
<comment type="subunit">
    <text evidence="4 9">Homodimer.</text>
</comment>
<keyword evidence="9" id="KW-0028">Amino-acid biosynthesis</keyword>
<dbReference type="GO" id="GO:0004400">
    <property type="term" value="F:histidinol-phosphate transaminase activity"/>
    <property type="evidence" value="ECO:0007669"/>
    <property type="project" value="UniProtKB-UniRule"/>
</dbReference>
<dbReference type="InterPro" id="IPR004839">
    <property type="entry name" value="Aminotransferase_I/II_large"/>
</dbReference>
<dbReference type="Gene3D" id="3.90.1150.10">
    <property type="entry name" value="Aspartate Aminotransferase, domain 1"/>
    <property type="match status" value="1"/>
</dbReference>
<sequence length="388" mass="42145">MAGSDGTFDFCDLVVPGVRELQPYQPGKPIGELAREYGLSESRIVKLASNENPLGPSPKAIEAVRQAVQDAHRYPDGNGHALRSALAERHGITPERILLGNGSNDLLDLVARTFLGSTRQAVYAQHAFAVYPIATRSAGAEGIVAPANGVEHRQPYGHDLAAMTACITPRTRVVFLANPNNPTGTWLAAEELEVFLETVPGDVIVVVDEAYVEYAQGLAGYREVSGWLDRFPNLLITRTFSKAHGLAGLRVGYALCRADIVEFLNRVRHPFNVNSLAQVGATAALADPMHVARTVELNHRERKRLTEDLRRLNLRVLPAAGNFLCVEIGSQAAAVNEALLRDGIIVRPLAGYALPRFLRVSLGTGEENDRFMASLQQIHARGLLEVTA</sequence>
<organism evidence="11 12">
    <name type="scientific">Nitrococcus mobilis Nb-231</name>
    <dbReference type="NCBI Taxonomy" id="314278"/>
    <lineage>
        <taxon>Bacteria</taxon>
        <taxon>Pseudomonadati</taxon>
        <taxon>Pseudomonadota</taxon>
        <taxon>Gammaproteobacteria</taxon>
        <taxon>Chromatiales</taxon>
        <taxon>Ectothiorhodospiraceae</taxon>
        <taxon>Nitrococcus</taxon>
    </lineage>
</organism>
<keyword evidence="5 9" id="KW-0032">Aminotransferase</keyword>
<dbReference type="GO" id="GO:0000105">
    <property type="term" value="P:L-histidine biosynthetic process"/>
    <property type="evidence" value="ECO:0007669"/>
    <property type="project" value="UniProtKB-UniRule"/>
</dbReference>
<dbReference type="HOGENOM" id="CLU_017584_3_3_6"/>
<evidence type="ECO:0000313" key="12">
    <source>
        <dbReference type="Proteomes" id="UP000003374"/>
    </source>
</evidence>
<evidence type="ECO:0000256" key="3">
    <source>
        <dbReference type="ARBA" id="ARBA00007970"/>
    </source>
</evidence>
<keyword evidence="9" id="KW-0368">Histidine biosynthesis</keyword>
<proteinExistence type="inferred from homology"/>
<evidence type="ECO:0000256" key="8">
    <source>
        <dbReference type="ARBA" id="ARBA00047481"/>
    </source>
</evidence>
<evidence type="ECO:0000256" key="1">
    <source>
        <dbReference type="ARBA" id="ARBA00001933"/>
    </source>
</evidence>
<keyword evidence="7 9" id="KW-0663">Pyridoxal phosphate</keyword>
<gene>
    <name evidence="9" type="primary">hisC</name>
    <name evidence="11" type="ORF">NB231_16253</name>
</gene>
<evidence type="ECO:0000256" key="9">
    <source>
        <dbReference type="HAMAP-Rule" id="MF_01023"/>
    </source>
</evidence>
<dbReference type="OrthoDB" id="9813612at2"/>
<evidence type="ECO:0000256" key="7">
    <source>
        <dbReference type="ARBA" id="ARBA00022898"/>
    </source>
</evidence>
<dbReference type="EC" id="2.6.1.9" evidence="9"/>
<dbReference type="UniPathway" id="UPA00031">
    <property type="reaction ID" value="UER00012"/>
</dbReference>
<evidence type="ECO:0000256" key="2">
    <source>
        <dbReference type="ARBA" id="ARBA00005011"/>
    </source>
</evidence>
<keyword evidence="12" id="KW-1185">Reference proteome</keyword>
<dbReference type="Pfam" id="PF00155">
    <property type="entry name" value="Aminotran_1_2"/>
    <property type="match status" value="1"/>
</dbReference>
<dbReference type="NCBIfam" id="TIGR01141">
    <property type="entry name" value="hisC"/>
    <property type="match status" value="1"/>
</dbReference>
<reference evidence="11 12" key="1">
    <citation type="submission" date="2006-02" db="EMBL/GenBank/DDBJ databases">
        <authorList>
            <person name="Waterbury J."/>
            <person name="Ferriera S."/>
            <person name="Johnson J."/>
            <person name="Kravitz S."/>
            <person name="Halpern A."/>
            <person name="Remington K."/>
            <person name="Beeson K."/>
            <person name="Tran B."/>
            <person name="Rogers Y.-H."/>
            <person name="Friedman R."/>
            <person name="Venter J.C."/>
        </authorList>
    </citation>
    <scope>NUCLEOTIDE SEQUENCE [LARGE SCALE GENOMIC DNA]</scope>
    <source>
        <strain evidence="11 12">Nb-231</strain>
    </source>
</reference>
<dbReference type="EMBL" id="AAOF01000001">
    <property type="protein sequence ID" value="EAR23389.1"/>
    <property type="molecule type" value="Genomic_DNA"/>
</dbReference>
<dbReference type="PANTHER" id="PTHR43643:SF3">
    <property type="entry name" value="HISTIDINOL-PHOSPHATE AMINOTRANSFERASE"/>
    <property type="match status" value="1"/>
</dbReference>
<keyword evidence="6 9" id="KW-0808">Transferase</keyword>
<dbReference type="InterPro" id="IPR015421">
    <property type="entry name" value="PyrdxlP-dep_Trfase_major"/>
</dbReference>
<dbReference type="Gene3D" id="3.40.640.10">
    <property type="entry name" value="Type I PLP-dependent aspartate aminotransferase-like (Major domain)"/>
    <property type="match status" value="1"/>
</dbReference>
<comment type="cofactor">
    <cofactor evidence="1 9">
        <name>pyridoxal 5'-phosphate</name>
        <dbReference type="ChEBI" id="CHEBI:597326"/>
    </cofactor>
</comment>
<protein>
    <recommendedName>
        <fullName evidence="9">Histidinol-phosphate aminotransferase</fullName>
        <ecNumber evidence="9">2.6.1.9</ecNumber>
    </recommendedName>
    <alternativeName>
        <fullName evidence="9">Imidazole acetol-phosphate transaminase</fullName>
    </alternativeName>
</protein>
<dbReference type="InterPro" id="IPR005861">
    <property type="entry name" value="HisP_aminotrans"/>
</dbReference>
<evidence type="ECO:0000256" key="6">
    <source>
        <dbReference type="ARBA" id="ARBA00022679"/>
    </source>
</evidence>
<dbReference type="AlphaFoldDB" id="A4BM51"/>
<dbReference type="eggNOG" id="COG0079">
    <property type="taxonomic scope" value="Bacteria"/>
</dbReference>
<evidence type="ECO:0000256" key="4">
    <source>
        <dbReference type="ARBA" id="ARBA00011738"/>
    </source>
</evidence>
<dbReference type="InterPro" id="IPR015424">
    <property type="entry name" value="PyrdxlP-dep_Trfase"/>
</dbReference>
<dbReference type="RefSeq" id="WP_005004616.1">
    <property type="nucleotide sequence ID" value="NZ_CH672427.1"/>
</dbReference>
<comment type="caution">
    <text evidence="11">The sequence shown here is derived from an EMBL/GenBank/DDBJ whole genome shotgun (WGS) entry which is preliminary data.</text>
</comment>
<feature type="domain" description="Aminotransferase class I/classII large" evidence="10">
    <location>
        <begin position="44"/>
        <end position="374"/>
    </location>
</feature>
<dbReference type="GO" id="GO:0030170">
    <property type="term" value="F:pyridoxal phosphate binding"/>
    <property type="evidence" value="ECO:0007669"/>
    <property type="project" value="InterPro"/>
</dbReference>
<dbReference type="STRING" id="314278.NB231_16253"/>
<dbReference type="PANTHER" id="PTHR43643">
    <property type="entry name" value="HISTIDINOL-PHOSPHATE AMINOTRANSFERASE 2"/>
    <property type="match status" value="1"/>
</dbReference>
<evidence type="ECO:0000259" key="10">
    <source>
        <dbReference type="Pfam" id="PF00155"/>
    </source>
</evidence>
<comment type="pathway">
    <text evidence="2 9">Amino-acid biosynthesis; L-histidine biosynthesis; L-histidine from 5-phospho-alpha-D-ribose 1-diphosphate: step 7/9.</text>
</comment>
<dbReference type="InterPro" id="IPR015422">
    <property type="entry name" value="PyrdxlP-dep_Trfase_small"/>
</dbReference>
<dbReference type="InterPro" id="IPR050106">
    <property type="entry name" value="HistidinolP_aminotransfase"/>
</dbReference>
<dbReference type="Proteomes" id="UP000003374">
    <property type="component" value="Unassembled WGS sequence"/>
</dbReference>
<comment type="catalytic activity">
    <reaction evidence="8 9">
        <text>L-histidinol phosphate + 2-oxoglutarate = 3-(imidazol-4-yl)-2-oxopropyl phosphate + L-glutamate</text>
        <dbReference type="Rhea" id="RHEA:23744"/>
        <dbReference type="ChEBI" id="CHEBI:16810"/>
        <dbReference type="ChEBI" id="CHEBI:29985"/>
        <dbReference type="ChEBI" id="CHEBI:57766"/>
        <dbReference type="ChEBI" id="CHEBI:57980"/>
        <dbReference type="EC" id="2.6.1.9"/>
    </reaction>
</comment>
<name>A4BM51_9GAMM</name>
<dbReference type="HAMAP" id="MF_01023">
    <property type="entry name" value="HisC_aminotrans_2"/>
    <property type="match status" value="1"/>
</dbReference>
<accession>A4BM51</accession>
<dbReference type="CDD" id="cd00609">
    <property type="entry name" value="AAT_like"/>
    <property type="match status" value="1"/>
</dbReference>
<dbReference type="SUPFAM" id="SSF53383">
    <property type="entry name" value="PLP-dependent transferases"/>
    <property type="match status" value="1"/>
</dbReference>
<feature type="modified residue" description="N6-(pyridoxal phosphate)lysine" evidence="9">
    <location>
        <position position="242"/>
    </location>
</feature>
<comment type="similarity">
    <text evidence="3 9">Belongs to the class-II pyridoxal-phosphate-dependent aminotransferase family. Histidinol-phosphate aminotransferase subfamily.</text>
</comment>